<feature type="non-terminal residue" evidence="12">
    <location>
        <position position="1"/>
    </location>
</feature>
<feature type="domain" description="Serine/threonine specific protein phosphatases" evidence="11">
    <location>
        <begin position="235"/>
        <end position="240"/>
    </location>
</feature>
<evidence type="ECO:0000256" key="5">
    <source>
        <dbReference type="ARBA" id="ARBA00022912"/>
    </source>
</evidence>
<dbReference type="SMART" id="SM00156">
    <property type="entry name" value="PP2Ac"/>
    <property type="match status" value="1"/>
</dbReference>
<dbReference type="InterPro" id="IPR029052">
    <property type="entry name" value="Metallo-depent_PP-like"/>
</dbReference>
<evidence type="ECO:0000313" key="12">
    <source>
        <dbReference type="EMBL" id="KAG5316821.1"/>
    </source>
</evidence>
<sequence length="442" mass="50366">MDYEYLSDVHWPTVTPANCAKHNGTFRIERRESGRSEVEWSEVKCSEVERRKGVECARAARFRTAIASNLYEAASCERDSVSYGTQVRNFGESTFISVLRCSVSSLERARHSGPMAETDKLNIDNIIARLLEVRGARPGKNVQLTEVEIRGLCLKSREIFLSQPILLELEAPLKICGDIHGQYYDLLRLFEYGGFPPESNYLFLGDYVDRGKQSLETICLLLAYKIKYPENFFLLRGNHECASINRIYGFYDECKRRYNIKLWKTFTDCFNCLPVAAIVDEKIFCCHGGLSPDLQSMEQIRRIMRPTDVPDQGLLCDLLWSDPDKDTMGWGENDRGVSFTFGAEVVAKFLHKHDFDLICRAHQVVEDGYEFFAKRQLVTLFSAPNYCGEFDNAGAMMSVDETLMCSFQILKPADKRKFTYGGLNAGRPVTPPRGANNKNKKK</sequence>
<proteinExistence type="inferred from homology"/>
<feature type="region of interest" description="Disordered" evidence="10">
    <location>
        <begin position="421"/>
        <end position="442"/>
    </location>
</feature>
<evidence type="ECO:0000256" key="2">
    <source>
        <dbReference type="ARBA" id="ARBA00005333"/>
    </source>
</evidence>
<comment type="cofactor">
    <cofactor evidence="1">
        <name>Mn(2+)</name>
        <dbReference type="ChEBI" id="CHEBI:29035"/>
    </cofactor>
</comment>
<comment type="caution">
    <text evidence="12">The sequence shown here is derived from an EMBL/GenBank/DDBJ whole genome shotgun (WGS) entry which is preliminary data.</text>
</comment>
<organism evidence="12 13">
    <name type="scientific">Acromyrmex insinuator</name>
    <dbReference type="NCBI Taxonomy" id="230686"/>
    <lineage>
        <taxon>Eukaryota</taxon>
        <taxon>Metazoa</taxon>
        <taxon>Ecdysozoa</taxon>
        <taxon>Arthropoda</taxon>
        <taxon>Hexapoda</taxon>
        <taxon>Insecta</taxon>
        <taxon>Pterygota</taxon>
        <taxon>Neoptera</taxon>
        <taxon>Endopterygota</taxon>
        <taxon>Hymenoptera</taxon>
        <taxon>Apocrita</taxon>
        <taxon>Aculeata</taxon>
        <taxon>Formicoidea</taxon>
        <taxon>Formicidae</taxon>
        <taxon>Myrmicinae</taxon>
        <taxon>Acromyrmex</taxon>
    </lineage>
</organism>
<dbReference type="Gene3D" id="3.60.21.10">
    <property type="match status" value="1"/>
</dbReference>
<protein>
    <recommendedName>
        <fullName evidence="9">Serine/threonine-protein phosphatase</fullName>
        <ecNumber evidence="9">3.1.3.16</ecNumber>
    </recommendedName>
</protein>
<dbReference type="GO" id="GO:0046872">
    <property type="term" value="F:metal ion binding"/>
    <property type="evidence" value="ECO:0007669"/>
    <property type="project" value="UniProtKB-KW"/>
</dbReference>
<dbReference type="AlphaFoldDB" id="A0A836END8"/>
<feature type="non-terminal residue" evidence="12">
    <location>
        <position position="442"/>
    </location>
</feature>
<dbReference type="GO" id="GO:0005829">
    <property type="term" value="C:cytosol"/>
    <property type="evidence" value="ECO:0007669"/>
    <property type="project" value="UniProtKB-ARBA"/>
</dbReference>
<keyword evidence="6" id="KW-0464">Manganese</keyword>
<comment type="catalytic activity">
    <reaction evidence="7">
        <text>O-phospho-L-seryl-[protein] + H2O = L-seryl-[protein] + phosphate</text>
        <dbReference type="Rhea" id="RHEA:20629"/>
        <dbReference type="Rhea" id="RHEA-COMP:9863"/>
        <dbReference type="Rhea" id="RHEA-COMP:11604"/>
        <dbReference type="ChEBI" id="CHEBI:15377"/>
        <dbReference type="ChEBI" id="CHEBI:29999"/>
        <dbReference type="ChEBI" id="CHEBI:43474"/>
        <dbReference type="ChEBI" id="CHEBI:83421"/>
        <dbReference type="EC" id="3.1.3.16"/>
    </reaction>
</comment>
<dbReference type="CDD" id="cd07414">
    <property type="entry name" value="MPP_PP1_PPKL"/>
    <property type="match status" value="1"/>
</dbReference>
<keyword evidence="13" id="KW-1185">Reference proteome</keyword>
<comment type="catalytic activity">
    <reaction evidence="8 9">
        <text>O-phospho-L-threonyl-[protein] + H2O = L-threonyl-[protein] + phosphate</text>
        <dbReference type="Rhea" id="RHEA:47004"/>
        <dbReference type="Rhea" id="RHEA-COMP:11060"/>
        <dbReference type="Rhea" id="RHEA-COMP:11605"/>
        <dbReference type="ChEBI" id="CHEBI:15377"/>
        <dbReference type="ChEBI" id="CHEBI:30013"/>
        <dbReference type="ChEBI" id="CHEBI:43474"/>
        <dbReference type="ChEBI" id="CHEBI:61977"/>
        <dbReference type="EC" id="3.1.3.16"/>
    </reaction>
</comment>
<evidence type="ECO:0000256" key="7">
    <source>
        <dbReference type="ARBA" id="ARBA00047761"/>
    </source>
</evidence>
<dbReference type="Pfam" id="PF00149">
    <property type="entry name" value="Metallophos"/>
    <property type="match status" value="1"/>
</dbReference>
<name>A0A836END8_9HYME</name>
<evidence type="ECO:0000256" key="9">
    <source>
        <dbReference type="RuleBase" id="RU004273"/>
    </source>
</evidence>
<evidence type="ECO:0000259" key="11">
    <source>
        <dbReference type="PROSITE" id="PS00125"/>
    </source>
</evidence>
<dbReference type="GO" id="GO:0004722">
    <property type="term" value="F:protein serine/threonine phosphatase activity"/>
    <property type="evidence" value="ECO:0007669"/>
    <property type="project" value="UniProtKB-EC"/>
</dbReference>
<keyword evidence="3" id="KW-0479">Metal-binding</keyword>
<evidence type="ECO:0000256" key="4">
    <source>
        <dbReference type="ARBA" id="ARBA00022801"/>
    </source>
</evidence>
<evidence type="ECO:0000256" key="6">
    <source>
        <dbReference type="ARBA" id="ARBA00023211"/>
    </source>
</evidence>
<dbReference type="PROSITE" id="PS00125">
    <property type="entry name" value="SER_THR_PHOSPHATASE"/>
    <property type="match status" value="1"/>
</dbReference>
<dbReference type="InterPro" id="IPR006186">
    <property type="entry name" value="Ser/Thr-sp_prot-phosphatase"/>
</dbReference>
<dbReference type="GO" id="GO:0030514">
    <property type="term" value="P:negative regulation of BMP signaling pathway"/>
    <property type="evidence" value="ECO:0007669"/>
    <property type="project" value="UniProtKB-ARBA"/>
</dbReference>
<gene>
    <name evidence="12" type="ORF">G6Z75_0011842</name>
</gene>
<dbReference type="EMBL" id="JAANHZ010000005">
    <property type="protein sequence ID" value="KAG5316821.1"/>
    <property type="molecule type" value="Genomic_DNA"/>
</dbReference>
<dbReference type="PANTHER" id="PTHR11668:SF300">
    <property type="entry name" value="SERINE_THREONINE-PROTEIN PHOSPHATASE"/>
    <property type="match status" value="1"/>
</dbReference>
<evidence type="ECO:0000256" key="1">
    <source>
        <dbReference type="ARBA" id="ARBA00001936"/>
    </source>
</evidence>
<dbReference type="InterPro" id="IPR050341">
    <property type="entry name" value="PP1_catalytic_subunit"/>
</dbReference>
<keyword evidence="5" id="KW-0904">Protein phosphatase</keyword>
<dbReference type="InterPro" id="IPR031675">
    <property type="entry name" value="STPPase_N"/>
</dbReference>
<dbReference type="SUPFAM" id="SSF56300">
    <property type="entry name" value="Metallo-dependent phosphatases"/>
    <property type="match status" value="1"/>
</dbReference>
<keyword evidence="4 9" id="KW-0378">Hydrolase</keyword>
<evidence type="ECO:0000313" key="13">
    <source>
        <dbReference type="Proteomes" id="UP000667349"/>
    </source>
</evidence>
<evidence type="ECO:0000256" key="3">
    <source>
        <dbReference type="ARBA" id="ARBA00022723"/>
    </source>
</evidence>
<dbReference type="PANTHER" id="PTHR11668">
    <property type="entry name" value="SERINE/THREONINE PROTEIN PHOSPHATASE"/>
    <property type="match status" value="1"/>
</dbReference>
<accession>A0A836END8</accession>
<dbReference type="EC" id="3.1.3.16" evidence="9"/>
<dbReference type="GO" id="GO:1902494">
    <property type="term" value="C:catalytic complex"/>
    <property type="evidence" value="ECO:0007669"/>
    <property type="project" value="UniProtKB-ARBA"/>
</dbReference>
<dbReference type="Proteomes" id="UP000667349">
    <property type="component" value="Unassembled WGS sequence"/>
</dbReference>
<dbReference type="InterPro" id="IPR004843">
    <property type="entry name" value="Calcineurin-like_PHP"/>
</dbReference>
<comment type="similarity">
    <text evidence="2">Belongs to the PPP phosphatase family. PP-1 subfamily.</text>
</comment>
<evidence type="ECO:0000256" key="8">
    <source>
        <dbReference type="ARBA" id="ARBA00048336"/>
    </source>
</evidence>
<dbReference type="Pfam" id="PF16891">
    <property type="entry name" value="STPPase_N"/>
    <property type="match status" value="1"/>
</dbReference>
<reference evidence="12" key="1">
    <citation type="submission" date="2020-02" db="EMBL/GenBank/DDBJ databases">
        <title>Relaxed selection underlies rapid genomic changes in the transitions from sociality to social parasitism in ants.</title>
        <authorList>
            <person name="Bi X."/>
        </authorList>
    </citation>
    <scope>NUCLEOTIDE SEQUENCE</scope>
    <source>
        <strain evidence="12">BGI-DK2013a</strain>
        <tissue evidence="12">Whole body</tissue>
    </source>
</reference>
<evidence type="ECO:0000256" key="10">
    <source>
        <dbReference type="SAM" id="MobiDB-lite"/>
    </source>
</evidence>
<dbReference type="FunFam" id="3.60.21.10:FF:000004">
    <property type="entry name" value="Serine/threonine-protein phosphatase"/>
    <property type="match status" value="1"/>
</dbReference>
<dbReference type="GO" id="GO:0005634">
    <property type="term" value="C:nucleus"/>
    <property type="evidence" value="ECO:0007669"/>
    <property type="project" value="TreeGrafter"/>
</dbReference>
<dbReference type="PRINTS" id="PR00114">
    <property type="entry name" value="STPHPHTASE"/>
</dbReference>